<dbReference type="Proteomes" id="UP001519460">
    <property type="component" value="Unassembled WGS sequence"/>
</dbReference>
<comment type="caution">
    <text evidence="1">The sequence shown here is derived from an EMBL/GenBank/DDBJ whole genome shotgun (WGS) entry which is preliminary data.</text>
</comment>
<evidence type="ECO:0000313" key="2">
    <source>
        <dbReference type="Proteomes" id="UP001519460"/>
    </source>
</evidence>
<accession>A0ABD0LKV4</accession>
<reference evidence="1 2" key="1">
    <citation type="journal article" date="2023" name="Sci. Data">
        <title>Genome assembly of the Korean intertidal mud-creeper Batillaria attramentaria.</title>
        <authorList>
            <person name="Patra A.K."/>
            <person name="Ho P.T."/>
            <person name="Jun S."/>
            <person name="Lee S.J."/>
            <person name="Kim Y."/>
            <person name="Won Y.J."/>
        </authorList>
    </citation>
    <scope>NUCLEOTIDE SEQUENCE [LARGE SCALE GENOMIC DNA]</scope>
    <source>
        <strain evidence="1">Wonlab-2016</strain>
    </source>
</reference>
<sequence length="124" mass="13983">HCVPAIHAEAALTGPRKLRLNEGLFVAERTGAAQGVCCTIGHRRDAVVLAWPQLLVSQSQHSRIEQPALTLRVRPRWVQEWHSNDVVATVCHAHYFLFDQQLFLRAPGLRPPIEQRDGHTRGQD</sequence>
<proteinExistence type="predicted"/>
<name>A0ABD0LKV4_9CAEN</name>
<feature type="non-terminal residue" evidence="1">
    <location>
        <position position="1"/>
    </location>
</feature>
<dbReference type="AlphaFoldDB" id="A0ABD0LKV4"/>
<feature type="non-terminal residue" evidence="1">
    <location>
        <position position="124"/>
    </location>
</feature>
<evidence type="ECO:0000313" key="1">
    <source>
        <dbReference type="EMBL" id="KAK7500164.1"/>
    </source>
</evidence>
<dbReference type="EMBL" id="JACVVK020000039">
    <property type="protein sequence ID" value="KAK7500164.1"/>
    <property type="molecule type" value="Genomic_DNA"/>
</dbReference>
<protein>
    <submittedName>
        <fullName evidence="1">Uncharacterized protein</fullName>
    </submittedName>
</protein>
<gene>
    <name evidence="1" type="ORF">BaRGS_00008711</name>
</gene>
<keyword evidence="2" id="KW-1185">Reference proteome</keyword>
<organism evidence="1 2">
    <name type="scientific">Batillaria attramentaria</name>
    <dbReference type="NCBI Taxonomy" id="370345"/>
    <lineage>
        <taxon>Eukaryota</taxon>
        <taxon>Metazoa</taxon>
        <taxon>Spiralia</taxon>
        <taxon>Lophotrochozoa</taxon>
        <taxon>Mollusca</taxon>
        <taxon>Gastropoda</taxon>
        <taxon>Caenogastropoda</taxon>
        <taxon>Sorbeoconcha</taxon>
        <taxon>Cerithioidea</taxon>
        <taxon>Batillariidae</taxon>
        <taxon>Batillaria</taxon>
    </lineage>
</organism>